<name>A0A0G4EZ32_9ALVE</name>
<feature type="transmembrane region" description="Helical" evidence="6">
    <location>
        <begin position="228"/>
        <end position="247"/>
    </location>
</feature>
<dbReference type="EMBL" id="CDMZ01000009">
    <property type="protein sequence ID" value="CEM04360.1"/>
    <property type="molecule type" value="Genomic_DNA"/>
</dbReference>
<evidence type="ECO:0008006" key="8">
    <source>
        <dbReference type="Google" id="ProtNLM"/>
    </source>
</evidence>
<feature type="transmembrane region" description="Helical" evidence="6">
    <location>
        <begin position="293"/>
        <end position="309"/>
    </location>
</feature>
<evidence type="ECO:0000313" key="7">
    <source>
        <dbReference type="EMBL" id="CEM04360.1"/>
    </source>
</evidence>
<dbReference type="PANTHER" id="PTHR10231">
    <property type="entry name" value="NUCLEOTIDE-SUGAR TRANSMEMBRANE TRANSPORTER"/>
    <property type="match status" value="1"/>
</dbReference>
<evidence type="ECO:0000256" key="4">
    <source>
        <dbReference type="ARBA" id="ARBA00023136"/>
    </source>
</evidence>
<feature type="transmembrane region" description="Helical" evidence="6">
    <location>
        <begin position="134"/>
        <end position="154"/>
    </location>
</feature>
<feature type="transmembrane region" description="Helical" evidence="6">
    <location>
        <begin position="195"/>
        <end position="216"/>
    </location>
</feature>
<feature type="transmembrane region" description="Helical" evidence="6">
    <location>
        <begin position="44"/>
        <end position="66"/>
    </location>
</feature>
<accession>A0A0G4EZ32</accession>
<keyword evidence="4 6" id="KW-0472">Membrane</keyword>
<dbReference type="InterPro" id="IPR037185">
    <property type="entry name" value="EmrE-like"/>
</dbReference>
<evidence type="ECO:0000256" key="5">
    <source>
        <dbReference type="SAM" id="MobiDB-lite"/>
    </source>
</evidence>
<feature type="region of interest" description="Disordered" evidence="5">
    <location>
        <begin position="161"/>
        <end position="180"/>
    </location>
</feature>
<feature type="transmembrane region" description="Helical" evidence="6">
    <location>
        <begin position="321"/>
        <end position="339"/>
    </location>
</feature>
<dbReference type="Pfam" id="PF04142">
    <property type="entry name" value="Nuc_sug_transp"/>
    <property type="match status" value="1"/>
</dbReference>
<keyword evidence="3 6" id="KW-1133">Transmembrane helix</keyword>
<feature type="transmembrane region" description="Helical" evidence="6">
    <location>
        <begin position="105"/>
        <end position="127"/>
    </location>
</feature>
<sequence>MGDNNTRGPSALLKWSLAMGMLLLGVVHSFLVEAATANGNSYNTATLVLTAELCKLAFSLTFWVLVDGRSIGDKFNIKIALAYGAPALCYAFSNSFALLSVKYLGAARASLLANGKFVLTAVIHRLLLKVPKSFLQWCSLLLLTAAMVVCQMKGMVEGNGNGDKDATSRPLSVPSSKGGDSNSSFFFRLNDVQKGVMYILFAGLFSAFSGVVSELLVKNVNKRAPLSFQNLLLYTWGVFFNLWGVHMGESSGSSSSFLERAYSGFNVYVWSALGTLVVQGLTISAIMKYLDNIVKCFAFAGTVFLSVILQSTVDSYLLDRYFLSGLAMYAVGLYGYFLPPGKEKSVEPRGESQIVRHFV</sequence>
<keyword evidence="2 6" id="KW-0812">Transmembrane</keyword>
<reference evidence="7" key="1">
    <citation type="submission" date="2014-11" db="EMBL/GenBank/DDBJ databases">
        <authorList>
            <person name="Otto D Thomas"/>
            <person name="Naeem Raeece"/>
        </authorList>
    </citation>
    <scope>NUCLEOTIDE SEQUENCE</scope>
</reference>
<gene>
    <name evidence="7" type="ORF">Cvel_14277</name>
</gene>
<feature type="transmembrane region" description="Helical" evidence="6">
    <location>
        <begin position="267"/>
        <end position="286"/>
    </location>
</feature>
<evidence type="ECO:0000256" key="3">
    <source>
        <dbReference type="ARBA" id="ARBA00022989"/>
    </source>
</evidence>
<feature type="transmembrane region" description="Helical" evidence="6">
    <location>
        <begin position="12"/>
        <end position="32"/>
    </location>
</feature>
<protein>
    <recommendedName>
        <fullName evidence="8">EamA domain-containing protein</fullName>
    </recommendedName>
</protein>
<dbReference type="GO" id="GO:0000139">
    <property type="term" value="C:Golgi membrane"/>
    <property type="evidence" value="ECO:0007669"/>
    <property type="project" value="InterPro"/>
</dbReference>
<dbReference type="VEuPathDB" id="CryptoDB:Cvel_14277"/>
<feature type="transmembrane region" description="Helical" evidence="6">
    <location>
        <begin position="78"/>
        <end position="99"/>
    </location>
</feature>
<comment type="subcellular location">
    <subcellularLocation>
        <location evidence="1">Membrane</location>
        <topology evidence="1">Multi-pass membrane protein</topology>
    </subcellularLocation>
</comment>
<dbReference type="SUPFAM" id="SSF103481">
    <property type="entry name" value="Multidrug resistance efflux transporter EmrE"/>
    <property type="match status" value="1"/>
</dbReference>
<dbReference type="InterPro" id="IPR007271">
    <property type="entry name" value="Nuc_sug_transpt"/>
</dbReference>
<dbReference type="GO" id="GO:0015165">
    <property type="term" value="F:pyrimidine nucleotide-sugar transmembrane transporter activity"/>
    <property type="evidence" value="ECO:0007669"/>
    <property type="project" value="InterPro"/>
</dbReference>
<proteinExistence type="predicted"/>
<evidence type="ECO:0000256" key="2">
    <source>
        <dbReference type="ARBA" id="ARBA00022692"/>
    </source>
</evidence>
<organism evidence="7">
    <name type="scientific">Chromera velia CCMP2878</name>
    <dbReference type="NCBI Taxonomy" id="1169474"/>
    <lineage>
        <taxon>Eukaryota</taxon>
        <taxon>Sar</taxon>
        <taxon>Alveolata</taxon>
        <taxon>Colpodellida</taxon>
        <taxon>Chromeraceae</taxon>
        <taxon>Chromera</taxon>
    </lineage>
</organism>
<feature type="compositionally biased region" description="Polar residues" evidence="5">
    <location>
        <begin position="169"/>
        <end position="180"/>
    </location>
</feature>
<evidence type="ECO:0000256" key="6">
    <source>
        <dbReference type="SAM" id="Phobius"/>
    </source>
</evidence>
<dbReference type="AlphaFoldDB" id="A0A0G4EZ32"/>
<evidence type="ECO:0000256" key="1">
    <source>
        <dbReference type="ARBA" id="ARBA00004141"/>
    </source>
</evidence>
<dbReference type="PhylomeDB" id="A0A0G4EZ32"/>